<evidence type="ECO:0000313" key="4">
    <source>
        <dbReference type="EnsemblMetazoa" id="CapteP208290"/>
    </source>
</evidence>
<feature type="compositionally biased region" description="Low complexity" evidence="1">
    <location>
        <begin position="134"/>
        <end position="170"/>
    </location>
</feature>
<gene>
    <name evidence="3" type="ORF">CAPTEDRAFT_208290</name>
</gene>
<evidence type="ECO:0000313" key="3">
    <source>
        <dbReference type="EMBL" id="ELU09109.1"/>
    </source>
</evidence>
<dbReference type="HOGENOM" id="CLU_1572076_0_0_1"/>
<reference evidence="4" key="3">
    <citation type="submission" date="2015-06" db="UniProtKB">
        <authorList>
            <consortium name="EnsemblMetazoa"/>
        </authorList>
    </citation>
    <scope>IDENTIFICATION</scope>
</reference>
<organism evidence="3">
    <name type="scientific">Capitella teleta</name>
    <name type="common">Polychaete worm</name>
    <dbReference type="NCBI Taxonomy" id="283909"/>
    <lineage>
        <taxon>Eukaryota</taxon>
        <taxon>Metazoa</taxon>
        <taxon>Spiralia</taxon>
        <taxon>Lophotrochozoa</taxon>
        <taxon>Annelida</taxon>
        <taxon>Polychaeta</taxon>
        <taxon>Sedentaria</taxon>
        <taxon>Scolecida</taxon>
        <taxon>Capitellidae</taxon>
        <taxon>Capitella</taxon>
    </lineage>
</organism>
<evidence type="ECO:0000256" key="1">
    <source>
        <dbReference type="SAM" id="MobiDB-lite"/>
    </source>
</evidence>
<evidence type="ECO:0000313" key="5">
    <source>
        <dbReference type="Proteomes" id="UP000014760"/>
    </source>
</evidence>
<dbReference type="EMBL" id="KB298514">
    <property type="protein sequence ID" value="ELU09109.1"/>
    <property type="molecule type" value="Genomic_DNA"/>
</dbReference>
<keyword evidence="2" id="KW-0732">Signal</keyword>
<protein>
    <submittedName>
        <fullName evidence="3 4">Uncharacterized protein</fullName>
    </submittedName>
</protein>
<accession>R7URI2</accession>
<evidence type="ECO:0000256" key="2">
    <source>
        <dbReference type="SAM" id="SignalP"/>
    </source>
</evidence>
<dbReference type="PANTHER" id="PTHR24637:SF428">
    <property type="entry name" value="SCAVENGER RECEPTOR CLASS A MEMBER 3"/>
    <property type="match status" value="1"/>
</dbReference>
<reference evidence="3 5" key="2">
    <citation type="journal article" date="2013" name="Nature">
        <title>Insights into bilaterian evolution from three spiralian genomes.</title>
        <authorList>
            <person name="Simakov O."/>
            <person name="Marletaz F."/>
            <person name="Cho S.J."/>
            <person name="Edsinger-Gonzales E."/>
            <person name="Havlak P."/>
            <person name="Hellsten U."/>
            <person name="Kuo D.H."/>
            <person name="Larsson T."/>
            <person name="Lv J."/>
            <person name="Arendt D."/>
            <person name="Savage R."/>
            <person name="Osoegawa K."/>
            <person name="de Jong P."/>
            <person name="Grimwood J."/>
            <person name="Chapman J.A."/>
            <person name="Shapiro H."/>
            <person name="Aerts A."/>
            <person name="Otillar R.P."/>
            <person name="Terry A.Y."/>
            <person name="Boore J.L."/>
            <person name="Grigoriev I.V."/>
            <person name="Lindberg D.R."/>
            <person name="Seaver E.C."/>
            <person name="Weisblat D.A."/>
            <person name="Putnam N.H."/>
            <person name="Rokhsar D.S."/>
        </authorList>
    </citation>
    <scope>NUCLEOTIDE SEQUENCE</scope>
    <source>
        <strain evidence="3 5">I ESC-2004</strain>
    </source>
</reference>
<feature type="chain" id="PRO_5008788303" evidence="2">
    <location>
        <begin position="19"/>
        <end position="170"/>
    </location>
</feature>
<feature type="compositionally biased region" description="Gly residues" evidence="1">
    <location>
        <begin position="121"/>
        <end position="133"/>
    </location>
</feature>
<dbReference type="OMA" id="GRIRWTI"/>
<dbReference type="STRING" id="283909.R7URI2"/>
<reference evidence="5" key="1">
    <citation type="submission" date="2012-12" db="EMBL/GenBank/DDBJ databases">
        <authorList>
            <person name="Hellsten U."/>
            <person name="Grimwood J."/>
            <person name="Chapman J.A."/>
            <person name="Shapiro H."/>
            <person name="Aerts A."/>
            <person name="Otillar R.P."/>
            <person name="Terry A.Y."/>
            <person name="Boore J.L."/>
            <person name="Simakov O."/>
            <person name="Marletaz F."/>
            <person name="Cho S.-J."/>
            <person name="Edsinger-Gonzales E."/>
            <person name="Havlak P."/>
            <person name="Kuo D.-H."/>
            <person name="Larsson T."/>
            <person name="Lv J."/>
            <person name="Arendt D."/>
            <person name="Savage R."/>
            <person name="Osoegawa K."/>
            <person name="de Jong P."/>
            <person name="Lindberg D.R."/>
            <person name="Seaver E.C."/>
            <person name="Weisblat D.A."/>
            <person name="Putnam N.H."/>
            <person name="Grigoriev I.V."/>
            <person name="Rokhsar D.S."/>
        </authorList>
    </citation>
    <scope>NUCLEOTIDE SEQUENCE</scope>
    <source>
        <strain evidence="5">I ESC-2004</strain>
    </source>
</reference>
<feature type="compositionally biased region" description="Low complexity" evidence="1">
    <location>
        <begin position="111"/>
        <end position="120"/>
    </location>
</feature>
<feature type="region of interest" description="Disordered" evidence="1">
    <location>
        <begin position="67"/>
        <end position="170"/>
    </location>
</feature>
<dbReference type="Proteomes" id="UP000014760">
    <property type="component" value="Unassembled WGS sequence"/>
</dbReference>
<feature type="signal peptide" evidence="2">
    <location>
        <begin position="1"/>
        <end position="18"/>
    </location>
</feature>
<sequence>MNSQLILVAFAVVGLVSCMDSAVVSKPEEDGKDGVQIVVNYLTGQQNDYSKLMDRVKTLEEDVDCLKSNPGNVNSGGGSATNGVDCGCPPGPPGPVGPSGPRGPSGPVGPPGVSGRTGATGFTGLGGRGGYTGATGRPGYDGRTGATGRDGQTGATGRQGQTGATGASGN</sequence>
<dbReference type="EMBL" id="AMQN01021373">
    <property type="status" value="NOT_ANNOTATED_CDS"/>
    <property type="molecule type" value="Genomic_DNA"/>
</dbReference>
<dbReference type="AlphaFoldDB" id="R7URI2"/>
<feature type="compositionally biased region" description="Pro residues" evidence="1">
    <location>
        <begin position="89"/>
        <end position="98"/>
    </location>
</feature>
<dbReference type="EnsemblMetazoa" id="CapteT208290">
    <property type="protein sequence ID" value="CapteP208290"/>
    <property type="gene ID" value="CapteG208290"/>
</dbReference>
<dbReference type="PANTHER" id="PTHR24637">
    <property type="entry name" value="COLLAGEN"/>
    <property type="match status" value="1"/>
</dbReference>
<keyword evidence="5" id="KW-1185">Reference proteome</keyword>
<name>R7URI2_CAPTE</name>
<proteinExistence type="predicted"/>